<dbReference type="EMBL" id="MU629893">
    <property type="protein sequence ID" value="KAJ1254806.1"/>
    <property type="molecule type" value="Genomic_DNA"/>
</dbReference>
<keyword evidence="8" id="KW-0186">Copper</keyword>
<evidence type="ECO:0000256" key="10">
    <source>
        <dbReference type="ARBA" id="ARBA00023157"/>
    </source>
</evidence>
<evidence type="ECO:0000259" key="14">
    <source>
        <dbReference type="PROSITE" id="PS51485"/>
    </source>
</evidence>
<keyword evidence="3 12" id="KW-0812">Transmembrane</keyword>
<feature type="transmembrane region" description="Helical" evidence="12">
    <location>
        <begin position="144"/>
        <end position="166"/>
    </location>
</feature>
<protein>
    <recommendedName>
        <fullName evidence="14">Phytocyanin domain-containing protein</fullName>
    </recommendedName>
</protein>
<evidence type="ECO:0000256" key="12">
    <source>
        <dbReference type="SAM" id="Phobius"/>
    </source>
</evidence>
<evidence type="ECO:0000256" key="7">
    <source>
        <dbReference type="ARBA" id="ARBA00022989"/>
    </source>
</evidence>
<dbReference type="SUPFAM" id="SSF49503">
    <property type="entry name" value="Cupredoxins"/>
    <property type="match status" value="1"/>
</dbReference>
<evidence type="ECO:0000256" key="1">
    <source>
        <dbReference type="ARBA" id="ARBA00004479"/>
    </source>
</evidence>
<evidence type="ECO:0000256" key="4">
    <source>
        <dbReference type="ARBA" id="ARBA00022723"/>
    </source>
</evidence>
<evidence type="ECO:0000313" key="16">
    <source>
        <dbReference type="Proteomes" id="UP001164776"/>
    </source>
</evidence>
<dbReference type="PROSITE" id="PS51257">
    <property type="entry name" value="PROKAR_LIPOPROTEIN"/>
    <property type="match status" value="1"/>
</dbReference>
<dbReference type="PROSITE" id="PS51485">
    <property type="entry name" value="PHYTOCYANIN"/>
    <property type="match status" value="1"/>
</dbReference>
<name>A0A9W7XA55_9POAL</name>
<dbReference type="CDD" id="cd04216">
    <property type="entry name" value="Phytocyanin"/>
    <property type="match status" value="1"/>
</dbReference>
<dbReference type="AlphaFoldDB" id="A0A9W7XA55"/>
<feature type="domain" description="Phytocyanin" evidence="14">
    <location>
        <begin position="27"/>
        <end position="127"/>
    </location>
</feature>
<keyword evidence="2" id="KW-0813">Transport</keyword>
<comment type="caution">
    <text evidence="15">The sequence shown here is derived from an EMBL/GenBank/DDBJ whole genome shotgun (WGS) entry which is preliminary data.</text>
</comment>
<gene>
    <name evidence="15" type="ORF">BS78_K325500</name>
</gene>
<dbReference type="GO" id="GO:0005886">
    <property type="term" value="C:plasma membrane"/>
    <property type="evidence" value="ECO:0007669"/>
    <property type="project" value="TreeGrafter"/>
</dbReference>
<dbReference type="Pfam" id="PF02298">
    <property type="entry name" value="Cu_bind_like"/>
    <property type="match status" value="1"/>
</dbReference>
<dbReference type="InterPro" id="IPR039391">
    <property type="entry name" value="Phytocyanin-like"/>
</dbReference>
<dbReference type="PANTHER" id="PTHR33021">
    <property type="entry name" value="BLUE COPPER PROTEIN"/>
    <property type="match status" value="1"/>
</dbReference>
<dbReference type="PANTHER" id="PTHR33021:SF557">
    <property type="entry name" value="OS07G0165900 PROTEIN"/>
    <property type="match status" value="1"/>
</dbReference>
<dbReference type="OrthoDB" id="656050at2759"/>
<proteinExistence type="predicted"/>
<dbReference type="GO" id="GO:0009610">
    <property type="term" value="P:response to symbiotic fungus"/>
    <property type="evidence" value="ECO:0007669"/>
    <property type="project" value="UniProtKB-ARBA"/>
</dbReference>
<organism evidence="15 16">
    <name type="scientific">Paspalum vaginatum</name>
    <name type="common">seashore paspalum</name>
    <dbReference type="NCBI Taxonomy" id="158149"/>
    <lineage>
        <taxon>Eukaryota</taxon>
        <taxon>Viridiplantae</taxon>
        <taxon>Streptophyta</taxon>
        <taxon>Embryophyta</taxon>
        <taxon>Tracheophyta</taxon>
        <taxon>Spermatophyta</taxon>
        <taxon>Magnoliopsida</taxon>
        <taxon>Liliopsida</taxon>
        <taxon>Poales</taxon>
        <taxon>Poaceae</taxon>
        <taxon>PACMAD clade</taxon>
        <taxon>Panicoideae</taxon>
        <taxon>Andropogonodae</taxon>
        <taxon>Paspaleae</taxon>
        <taxon>Paspalinae</taxon>
        <taxon>Paspalum</taxon>
    </lineage>
</organism>
<sequence length="167" mass="17044">MAHPRQVVVLLAAIAAVACLASLASATQWMVGDNAGWSPKFNESGWTDGKKFAVGDTLKFMYGKDAHTVARVGKDDFAACNLQGNQLGFWDSGSDVVQLNSTGKMWFICTKPGHCLNGMKLVIDVQDGASAPGPSPSPDSSAPVSYAAGGALAAAGAALVAAAALAF</sequence>
<keyword evidence="7 12" id="KW-1133">Transmembrane helix</keyword>
<keyword evidence="6" id="KW-0249">Electron transport</keyword>
<dbReference type="GO" id="GO:0009055">
    <property type="term" value="F:electron transfer activity"/>
    <property type="evidence" value="ECO:0007669"/>
    <property type="project" value="InterPro"/>
</dbReference>
<keyword evidence="5 13" id="KW-0732">Signal</keyword>
<keyword evidence="16" id="KW-1185">Reference proteome</keyword>
<feature type="signal peptide" evidence="13">
    <location>
        <begin position="1"/>
        <end position="26"/>
    </location>
</feature>
<evidence type="ECO:0000256" key="3">
    <source>
        <dbReference type="ARBA" id="ARBA00022692"/>
    </source>
</evidence>
<evidence type="ECO:0000256" key="8">
    <source>
        <dbReference type="ARBA" id="ARBA00023008"/>
    </source>
</evidence>
<dbReference type="Proteomes" id="UP001164776">
    <property type="component" value="Unassembled WGS sequence"/>
</dbReference>
<keyword evidence="11" id="KW-0325">Glycoprotein</keyword>
<dbReference type="Gene3D" id="2.60.40.420">
    <property type="entry name" value="Cupredoxins - blue copper proteins"/>
    <property type="match status" value="1"/>
</dbReference>
<keyword evidence="10" id="KW-1015">Disulfide bond</keyword>
<evidence type="ECO:0000256" key="5">
    <source>
        <dbReference type="ARBA" id="ARBA00022729"/>
    </source>
</evidence>
<keyword evidence="4" id="KW-0479">Metal-binding</keyword>
<evidence type="ECO:0000313" key="15">
    <source>
        <dbReference type="EMBL" id="KAJ1254806.1"/>
    </source>
</evidence>
<dbReference type="InterPro" id="IPR008972">
    <property type="entry name" value="Cupredoxin"/>
</dbReference>
<evidence type="ECO:0000256" key="6">
    <source>
        <dbReference type="ARBA" id="ARBA00022982"/>
    </source>
</evidence>
<comment type="subcellular location">
    <subcellularLocation>
        <location evidence="1">Membrane</location>
        <topology evidence="1">Single-pass type I membrane protein</topology>
    </subcellularLocation>
</comment>
<evidence type="ECO:0000256" key="9">
    <source>
        <dbReference type="ARBA" id="ARBA00023136"/>
    </source>
</evidence>
<evidence type="ECO:0000256" key="2">
    <source>
        <dbReference type="ARBA" id="ARBA00022448"/>
    </source>
</evidence>
<accession>A0A9W7XA55</accession>
<evidence type="ECO:0000256" key="13">
    <source>
        <dbReference type="SAM" id="SignalP"/>
    </source>
</evidence>
<feature type="chain" id="PRO_5040774914" description="Phytocyanin domain-containing protein" evidence="13">
    <location>
        <begin position="27"/>
        <end position="167"/>
    </location>
</feature>
<dbReference type="InterPro" id="IPR003245">
    <property type="entry name" value="Phytocyanin_dom"/>
</dbReference>
<dbReference type="GO" id="GO:0046872">
    <property type="term" value="F:metal ion binding"/>
    <property type="evidence" value="ECO:0007669"/>
    <property type="project" value="UniProtKB-KW"/>
</dbReference>
<dbReference type="FunFam" id="2.60.40.420:FF:000067">
    <property type="entry name" value="Cupredoxin superfamily protein"/>
    <property type="match status" value="1"/>
</dbReference>
<reference evidence="15 16" key="1">
    <citation type="submission" date="2022-10" db="EMBL/GenBank/DDBJ databases">
        <title>WGS assembly of Paspalum vaginatum 540-79.</title>
        <authorList>
            <person name="Sun G."/>
            <person name="Wase N."/>
            <person name="Shu S."/>
            <person name="Jenkins J."/>
            <person name="Zhou B."/>
            <person name="Torres-Rodriguez J."/>
            <person name="Chen C."/>
            <person name="Sandor L."/>
            <person name="Plott C."/>
            <person name="Yoshinga Y."/>
            <person name="Daum C."/>
            <person name="Qi P."/>
            <person name="Barry K."/>
            <person name="Lipzen A."/>
            <person name="Berry L."/>
            <person name="Pedersen C."/>
            <person name="Gottilla T."/>
            <person name="Foltz A."/>
            <person name="Yu H."/>
            <person name="O'Malley R."/>
            <person name="Zhang C."/>
            <person name="Devos K."/>
            <person name="Sigmon B."/>
            <person name="Yu B."/>
            <person name="Obata T."/>
            <person name="Schmutz J."/>
            <person name="Schnable J."/>
        </authorList>
    </citation>
    <scope>NUCLEOTIDE SEQUENCE [LARGE SCALE GENOMIC DNA]</scope>
    <source>
        <strain evidence="16">cv. 540-79</strain>
    </source>
</reference>
<keyword evidence="9 12" id="KW-0472">Membrane</keyword>
<evidence type="ECO:0000256" key="11">
    <source>
        <dbReference type="ARBA" id="ARBA00023180"/>
    </source>
</evidence>